<keyword evidence="2" id="KW-1185">Reference proteome</keyword>
<reference evidence="1 2" key="1">
    <citation type="journal article" date="2010" name="PLoS Biol.">
        <title>Multi-platform next-generation sequencing of the domestic turkey (Meleagris gallopavo): genome assembly and analysis.</title>
        <authorList>
            <person name="Dalloul R.A."/>
            <person name="Long J.A."/>
            <person name="Zimin A.V."/>
            <person name="Aslam L."/>
            <person name="Beal K."/>
            <person name="Blomberg L.A."/>
            <person name="Bouffard P."/>
            <person name="Burt D.W."/>
            <person name="Crasta O."/>
            <person name="Crooijmans R.P."/>
            <person name="Cooper K."/>
            <person name="Coulombe R.A."/>
            <person name="De S."/>
            <person name="Delany M.E."/>
            <person name="Dodgson J.B."/>
            <person name="Dong J.J."/>
            <person name="Evans C."/>
            <person name="Frederickson K.M."/>
            <person name="Flicek P."/>
            <person name="Florea L."/>
            <person name="Folkerts O."/>
            <person name="Groenen M.A."/>
            <person name="Harkins T.T."/>
            <person name="Herrero J."/>
            <person name="Hoffmann S."/>
            <person name="Megens H.J."/>
            <person name="Jiang A."/>
            <person name="de Jong P."/>
            <person name="Kaiser P."/>
            <person name="Kim H."/>
            <person name="Kim K.W."/>
            <person name="Kim S."/>
            <person name="Langenberger D."/>
            <person name="Lee M.K."/>
            <person name="Lee T."/>
            <person name="Mane S."/>
            <person name="Marcais G."/>
            <person name="Marz M."/>
            <person name="McElroy A.P."/>
            <person name="Modise T."/>
            <person name="Nefedov M."/>
            <person name="Notredame C."/>
            <person name="Paton I.R."/>
            <person name="Payne W.S."/>
            <person name="Pertea G."/>
            <person name="Prickett D."/>
            <person name="Puiu D."/>
            <person name="Qioa D."/>
            <person name="Raineri E."/>
            <person name="Ruffier M."/>
            <person name="Salzberg S.L."/>
            <person name="Schatz M.C."/>
            <person name="Scheuring C."/>
            <person name="Schmidt C.J."/>
            <person name="Schroeder S."/>
            <person name="Searle S.M."/>
            <person name="Smith E.J."/>
            <person name="Smith J."/>
            <person name="Sonstegard T.S."/>
            <person name="Stadler P.F."/>
            <person name="Tafer H."/>
            <person name="Tu Z.J."/>
            <person name="Van Tassell C.P."/>
            <person name="Vilella A.J."/>
            <person name="Williams K.P."/>
            <person name="Yorke J.A."/>
            <person name="Zhang L."/>
            <person name="Zhang H.B."/>
            <person name="Zhang X."/>
            <person name="Zhang Y."/>
            <person name="Reed K.M."/>
        </authorList>
    </citation>
    <scope>NUCLEOTIDE SEQUENCE [LARGE SCALE GENOMIC DNA]</scope>
</reference>
<dbReference type="AlphaFoldDB" id="A0A803YJY1"/>
<dbReference type="Proteomes" id="UP000001645">
    <property type="component" value="Chromosome 4"/>
</dbReference>
<reference evidence="1" key="3">
    <citation type="submission" date="2025-09" db="UniProtKB">
        <authorList>
            <consortium name="Ensembl"/>
        </authorList>
    </citation>
    <scope>IDENTIFICATION</scope>
</reference>
<sequence>ILENLKVQSQQLELNSMFMPDMSELLYAFQKTVFQVVIDTDDLGTGHHVFSRPVVTCILRQLCIIFYSVKLTGDIQKLLYEEKCQEGLNHSGELYTDTVSIDKAKNNAYLSQNEGC</sequence>
<dbReference type="Ensembl" id="ENSMGAT00000023069.1">
    <property type="protein sequence ID" value="ENSMGAP00000032079.1"/>
    <property type="gene ID" value="ENSMGAG00000019475.1"/>
</dbReference>
<reference evidence="1" key="2">
    <citation type="submission" date="2025-08" db="UniProtKB">
        <authorList>
            <consortium name="Ensembl"/>
        </authorList>
    </citation>
    <scope>IDENTIFICATION</scope>
</reference>
<organism evidence="1 2">
    <name type="scientific">Meleagris gallopavo</name>
    <name type="common">Wild turkey</name>
    <dbReference type="NCBI Taxonomy" id="9103"/>
    <lineage>
        <taxon>Eukaryota</taxon>
        <taxon>Metazoa</taxon>
        <taxon>Chordata</taxon>
        <taxon>Craniata</taxon>
        <taxon>Vertebrata</taxon>
        <taxon>Euteleostomi</taxon>
        <taxon>Archelosauria</taxon>
        <taxon>Archosauria</taxon>
        <taxon>Dinosauria</taxon>
        <taxon>Saurischia</taxon>
        <taxon>Theropoda</taxon>
        <taxon>Coelurosauria</taxon>
        <taxon>Aves</taxon>
        <taxon>Neognathae</taxon>
        <taxon>Galloanserae</taxon>
        <taxon>Galliformes</taxon>
        <taxon>Phasianidae</taxon>
        <taxon>Meleagridinae</taxon>
        <taxon>Meleagris</taxon>
    </lineage>
</organism>
<protein>
    <submittedName>
        <fullName evidence="1">Uncharacterized protein</fullName>
    </submittedName>
</protein>
<proteinExistence type="predicted"/>
<dbReference type="InParanoid" id="A0A803YJY1"/>
<evidence type="ECO:0000313" key="2">
    <source>
        <dbReference type="Proteomes" id="UP000001645"/>
    </source>
</evidence>
<name>A0A803YJY1_MELGA</name>
<evidence type="ECO:0000313" key="1">
    <source>
        <dbReference type="Ensembl" id="ENSMGAP00000032079.1"/>
    </source>
</evidence>
<accession>A0A803YJY1</accession>